<evidence type="ECO:0000313" key="3">
    <source>
        <dbReference type="Proteomes" id="UP001054902"/>
    </source>
</evidence>
<dbReference type="AlphaFoldDB" id="A0AAD3HBQ3"/>
<dbReference type="EMBL" id="BLLK01000058">
    <property type="protein sequence ID" value="GFH57710.1"/>
    <property type="molecule type" value="Genomic_DNA"/>
</dbReference>
<dbReference type="Pfam" id="PF01875">
    <property type="entry name" value="Memo"/>
    <property type="match status" value="1"/>
</dbReference>
<comment type="caution">
    <text evidence="2">The sequence shown here is derived from an EMBL/GenBank/DDBJ whole genome shotgun (WGS) entry which is preliminary data.</text>
</comment>
<gene>
    <name evidence="2" type="ORF">CTEN210_14186</name>
</gene>
<evidence type="ECO:0008006" key="4">
    <source>
        <dbReference type="Google" id="ProtNLM"/>
    </source>
</evidence>
<sequence>MGLKESRADQMKVPSNKLYFRRAYHAGSWYEDETHALNQTLERFLISANANIEPVQQEKIPRGIISPHAGFRYSGPTAAYGFQSLKEAFIKRNSPMIVIVLHPSHHVYLDRCAVSGATSIQTPLGDIPVNNSIREELLQTGEFTIMTKETDEKEHSGEMQYPFIQKVFLDAKESLGNDCNLSLQVLPIMVGAIETEQEQNFGKLLSPILARSDVFTVVSSDFCHWGRRFGYAPTHPPDQLNVTQSFKEIHEYIEWMDHLGMDHIASQQPGAFASYIRTYQNTICGRHNIAVYLHALQESKSNGLENVEISFVKYAQSSQVKHPEESSVSYASAVIRKI</sequence>
<keyword evidence="3" id="KW-1185">Reference proteome</keyword>
<dbReference type="Proteomes" id="UP001054902">
    <property type="component" value="Unassembled WGS sequence"/>
</dbReference>
<dbReference type="PANTHER" id="PTHR11060:SF0">
    <property type="entry name" value="PROTEIN MEMO1"/>
    <property type="match status" value="1"/>
</dbReference>
<organism evidence="2 3">
    <name type="scientific">Chaetoceros tenuissimus</name>
    <dbReference type="NCBI Taxonomy" id="426638"/>
    <lineage>
        <taxon>Eukaryota</taxon>
        <taxon>Sar</taxon>
        <taxon>Stramenopiles</taxon>
        <taxon>Ochrophyta</taxon>
        <taxon>Bacillariophyta</taxon>
        <taxon>Coscinodiscophyceae</taxon>
        <taxon>Chaetocerotophycidae</taxon>
        <taxon>Chaetocerotales</taxon>
        <taxon>Chaetocerotaceae</taxon>
        <taxon>Chaetoceros</taxon>
    </lineage>
</organism>
<evidence type="ECO:0000256" key="1">
    <source>
        <dbReference type="ARBA" id="ARBA00006315"/>
    </source>
</evidence>
<dbReference type="CDD" id="cd07361">
    <property type="entry name" value="MEMO_like"/>
    <property type="match status" value="1"/>
</dbReference>
<dbReference type="Gene3D" id="3.40.830.10">
    <property type="entry name" value="LigB-like"/>
    <property type="match status" value="1"/>
</dbReference>
<comment type="similarity">
    <text evidence="1">Belongs to the MEMO1 family.</text>
</comment>
<dbReference type="NCBIfam" id="TIGR04336">
    <property type="entry name" value="AmmeMemoSam_B"/>
    <property type="match status" value="1"/>
</dbReference>
<evidence type="ECO:0000313" key="2">
    <source>
        <dbReference type="EMBL" id="GFH57710.1"/>
    </source>
</evidence>
<protein>
    <recommendedName>
        <fullName evidence="4">MEMO1 family protein</fullName>
    </recommendedName>
</protein>
<dbReference type="InterPro" id="IPR002737">
    <property type="entry name" value="MEMO1_fam"/>
</dbReference>
<accession>A0AAD3HBQ3</accession>
<name>A0AAD3HBQ3_9STRA</name>
<reference evidence="2 3" key="1">
    <citation type="journal article" date="2021" name="Sci. Rep.">
        <title>The genome of the diatom Chaetoceros tenuissimus carries an ancient integrated fragment of an extant virus.</title>
        <authorList>
            <person name="Hongo Y."/>
            <person name="Kimura K."/>
            <person name="Takaki Y."/>
            <person name="Yoshida Y."/>
            <person name="Baba S."/>
            <person name="Kobayashi G."/>
            <person name="Nagasaki K."/>
            <person name="Hano T."/>
            <person name="Tomaru Y."/>
        </authorList>
    </citation>
    <scope>NUCLEOTIDE SEQUENCE [LARGE SCALE GENOMIC DNA]</scope>
    <source>
        <strain evidence="2 3">NIES-3715</strain>
    </source>
</reference>
<dbReference type="PANTHER" id="PTHR11060">
    <property type="entry name" value="PROTEIN MEMO1"/>
    <property type="match status" value="1"/>
</dbReference>
<dbReference type="HAMAP" id="MF_00055">
    <property type="entry name" value="MEMO1"/>
    <property type="match status" value="1"/>
</dbReference>
<proteinExistence type="inferred from homology"/>